<dbReference type="Proteomes" id="UP000238375">
    <property type="component" value="Unassembled WGS sequence"/>
</dbReference>
<evidence type="ECO:0000313" key="1">
    <source>
        <dbReference type="EMBL" id="PRY47134.1"/>
    </source>
</evidence>
<name>A0A2T0TN31_9BACT</name>
<proteinExistence type="predicted"/>
<comment type="caution">
    <text evidence="1">The sequence shown here is derived from an EMBL/GenBank/DDBJ whole genome shotgun (WGS) entry which is preliminary data.</text>
</comment>
<evidence type="ECO:0000313" key="2">
    <source>
        <dbReference type="Proteomes" id="UP000238375"/>
    </source>
</evidence>
<sequence length="224" mass="25558">MLTDAARGIDTVEGEGIMETSHFIINYVHARKRPLLAFEFNVQGGRIGDLLNYIIKVGNDHDLIRDGRYIPIGRGSVESILERIRRCSEIEIKVHKDDIHRVKQLDEDTFAALDKLATSFQSEYVAVDLKYDYRQRDDTREGNNIVERIVNGLLGRPDLASAFKKLTVTAEDSERGNLLDTFDLLVDKQKSKLKVQLVEGHAVVVSDDIFHQIEKEIIKKRLLD</sequence>
<accession>A0A2T0TN31</accession>
<keyword evidence="2" id="KW-1185">Reference proteome</keyword>
<organism evidence="1 2">
    <name type="scientific">Spirosoma oryzae</name>
    <dbReference type="NCBI Taxonomy" id="1469603"/>
    <lineage>
        <taxon>Bacteria</taxon>
        <taxon>Pseudomonadati</taxon>
        <taxon>Bacteroidota</taxon>
        <taxon>Cytophagia</taxon>
        <taxon>Cytophagales</taxon>
        <taxon>Cytophagaceae</taxon>
        <taxon>Spirosoma</taxon>
    </lineage>
</organism>
<reference evidence="1 2" key="1">
    <citation type="submission" date="2018-03" db="EMBL/GenBank/DDBJ databases">
        <title>Genomic Encyclopedia of Archaeal and Bacterial Type Strains, Phase II (KMG-II): from individual species to whole genera.</title>
        <authorList>
            <person name="Goeker M."/>
        </authorList>
    </citation>
    <scope>NUCLEOTIDE SEQUENCE [LARGE SCALE GENOMIC DNA]</scope>
    <source>
        <strain evidence="1 2">DSM 28354</strain>
    </source>
</reference>
<protein>
    <submittedName>
        <fullName evidence="1">Uncharacterized protein</fullName>
    </submittedName>
</protein>
<dbReference type="AlphaFoldDB" id="A0A2T0TN31"/>
<dbReference type="EMBL" id="PVTE01000001">
    <property type="protein sequence ID" value="PRY47134.1"/>
    <property type="molecule type" value="Genomic_DNA"/>
</dbReference>
<gene>
    <name evidence="1" type="ORF">CLV58_101200</name>
</gene>